<name>A0A0E0DBG9_9ORYZ</name>
<dbReference type="Proteomes" id="UP000008021">
    <property type="component" value="Chromosome 4"/>
</dbReference>
<evidence type="ECO:0000256" key="1">
    <source>
        <dbReference type="SAM" id="MobiDB-lite"/>
    </source>
</evidence>
<reference evidence="2" key="1">
    <citation type="submission" date="2015-04" db="UniProtKB">
        <authorList>
            <consortium name="EnsemblPlants"/>
        </authorList>
    </citation>
    <scope>IDENTIFICATION</scope>
</reference>
<dbReference type="EnsemblPlants" id="OMERI04G04330.1">
    <property type="protein sequence ID" value="OMERI04G04330.1"/>
    <property type="gene ID" value="OMERI04G04330"/>
</dbReference>
<dbReference type="HOGENOM" id="CLU_2926584_0_0_1"/>
<dbReference type="AlphaFoldDB" id="A0A0E0DBG9"/>
<sequence>MARTPKLNQVGTSSEGDASEDDKAKALARGLGFRQMPNLTEELLNGPLGQILSLSRWAWRF</sequence>
<feature type="region of interest" description="Disordered" evidence="1">
    <location>
        <begin position="1"/>
        <end position="23"/>
    </location>
</feature>
<evidence type="ECO:0000313" key="3">
    <source>
        <dbReference type="Proteomes" id="UP000008021"/>
    </source>
</evidence>
<dbReference type="Gramene" id="OMERI04G04330.1">
    <property type="protein sequence ID" value="OMERI04G04330.1"/>
    <property type="gene ID" value="OMERI04G04330"/>
</dbReference>
<protein>
    <submittedName>
        <fullName evidence="2">Uncharacterized protein</fullName>
    </submittedName>
</protein>
<organism evidence="2">
    <name type="scientific">Oryza meridionalis</name>
    <dbReference type="NCBI Taxonomy" id="40149"/>
    <lineage>
        <taxon>Eukaryota</taxon>
        <taxon>Viridiplantae</taxon>
        <taxon>Streptophyta</taxon>
        <taxon>Embryophyta</taxon>
        <taxon>Tracheophyta</taxon>
        <taxon>Spermatophyta</taxon>
        <taxon>Magnoliopsida</taxon>
        <taxon>Liliopsida</taxon>
        <taxon>Poales</taxon>
        <taxon>Poaceae</taxon>
        <taxon>BOP clade</taxon>
        <taxon>Oryzoideae</taxon>
        <taxon>Oryzeae</taxon>
        <taxon>Oryzinae</taxon>
        <taxon>Oryza</taxon>
    </lineage>
</organism>
<proteinExistence type="predicted"/>
<keyword evidence="3" id="KW-1185">Reference proteome</keyword>
<accession>A0A0E0DBG9</accession>
<reference evidence="2" key="2">
    <citation type="submission" date="2018-05" db="EMBL/GenBank/DDBJ databases">
        <title>OmerRS3 (Oryza meridionalis Reference Sequence Version 3).</title>
        <authorList>
            <person name="Zhang J."/>
            <person name="Kudrna D."/>
            <person name="Lee S."/>
            <person name="Talag J."/>
            <person name="Welchert J."/>
            <person name="Wing R.A."/>
        </authorList>
    </citation>
    <scope>NUCLEOTIDE SEQUENCE [LARGE SCALE GENOMIC DNA]</scope>
    <source>
        <strain evidence="2">cv. OR44</strain>
    </source>
</reference>
<feature type="compositionally biased region" description="Polar residues" evidence="1">
    <location>
        <begin position="1"/>
        <end position="16"/>
    </location>
</feature>
<evidence type="ECO:0000313" key="2">
    <source>
        <dbReference type="EnsemblPlants" id="OMERI04G04330.1"/>
    </source>
</evidence>